<dbReference type="Gene3D" id="3.40.50.10660">
    <property type="entry name" value="PrpR receptor domain-like"/>
    <property type="match status" value="1"/>
</dbReference>
<keyword evidence="2" id="KW-0067">ATP-binding</keyword>
<organism evidence="7 8">
    <name type="scientific">Sporomusa malonica</name>
    <dbReference type="NCBI Taxonomy" id="112901"/>
    <lineage>
        <taxon>Bacteria</taxon>
        <taxon>Bacillati</taxon>
        <taxon>Bacillota</taxon>
        <taxon>Negativicutes</taxon>
        <taxon>Selenomonadales</taxon>
        <taxon>Sporomusaceae</taxon>
        <taxon>Sporomusa</taxon>
    </lineage>
</organism>
<dbReference type="Pfam" id="PF13426">
    <property type="entry name" value="PAS_9"/>
    <property type="match status" value="1"/>
</dbReference>
<evidence type="ECO:0000256" key="5">
    <source>
        <dbReference type="ARBA" id="ARBA00023163"/>
    </source>
</evidence>
<dbReference type="InterPro" id="IPR010524">
    <property type="entry name" value="Sig_transdc_resp-reg_PrpR_N"/>
</dbReference>
<evidence type="ECO:0000313" key="7">
    <source>
        <dbReference type="EMBL" id="SMC45381.1"/>
    </source>
</evidence>
<name>A0A1W1ZAY5_9FIRM</name>
<dbReference type="Proteomes" id="UP000192738">
    <property type="component" value="Unassembled WGS sequence"/>
</dbReference>
<evidence type="ECO:0000256" key="3">
    <source>
        <dbReference type="ARBA" id="ARBA00023015"/>
    </source>
</evidence>
<dbReference type="InterPro" id="IPR058031">
    <property type="entry name" value="AAA_lid_NorR"/>
</dbReference>
<dbReference type="InterPro" id="IPR003593">
    <property type="entry name" value="AAA+_ATPase"/>
</dbReference>
<dbReference type="CDD" id="cd00009">
    <property type="entry name" value="AAA"/>
    <property type="match status" value="1"/>
</dbReference>
<dbReference type="PANTHER" id="PTHR32071:SF57">
    <property type="entry name" value="C4-DICARBOXYLATE TRANSPORT TRANSCRIPTIONAL REGULATORY PROTEIN DCTD"/>
    <property type="match status" value="1"/>
</dbReference>
<dbReference type="SUPFAM" id="SSF52540">
    <property type="entry name" value="P-loop containing nucleoside triphosphate hydrolases"/>
    <property type="match status" value="1"/>
</dbReference>
<dbReference type="InterPro" id="IPR000014">
    <property type="entry name" value="PAS"/>
</dbReference>
<dbReference type="SUPFAM" id="SSF55785">
    <property type="entry name" value="PYP-like sensor domain (PAS domain)"/>
    <property type="match status" value="1"/>
</dbReference>
<dbReference type="AlphaFoldDB" id="A0A1W1ZAY5"/>
<sequence length="619" mass="68523">MNIMKRIALFAPDQQRLSELQQLLSEYQDEIIFEVGFLANAVTKAKKLLAQNVEIILARGQTAIEIRDSFPALTVVDIPITGFDLVIALEKARSIGSHVAVIAFPIMASQIECLESAVGVTIKKYNIQSRDHINAAIDDAIKNGADVLLGGYATGQVASQRGIPYVQVVCGNQAYIEAFHNAKRILASIHEEKRKAGLIRTVLNHAYEGIVSVDEKCRIVALNPVAERIVKFPPNSLGRNLNDIWPDLRLDRILTNGKEELNGLYQINGVQILCNKVPIKDERKVIGAVVTFQDITKIQMMEARIRKEVYSKGHVATFSFKDIYGSSSAICSAINEAKSYSVTDANVLIIGETGVGKEVFAQSIHNNSKRARGPFVAVNCAALPAQLLESELFGYVGGAFTGASKEGKTGLFEVAHTGTIFLDEIGEMDYINQGRLLRVLQERSVMRLGSDRVIPVDVRVIAATNKNLQQLVSENKFREDLYYRLNVLHLKIPALCERKKDISLYAIQFLNSISQNKLKLSKAASKVLEEYTWPGNIRELRNVIERIVALSQRNTISAAFICKILNIDNSNASSQDIKETKEIVAALESCNGKIGDVAELMKISRSTLWRKMKRLGINA</sequence>
<dbReference type="Pfam" id="PF25601">
    <property type="entry name" value="AAA_lid_14"/>
    <property type="match status" value="1"/>
</dbReference>
<keyword evidence="5" id="KW-0804">Transcription</keyword>
<accession>A0A1W1ZAY5</accession>
<dbReference type="PROSITE" id="PS00675">
    <property type="entry name" value="SIGMA54_INTERACT_1"/>
    <property type="match status" value="1"/>
</dbReference>
<dbReference type="InterPro" id="IPR009057">
    <property type="entry name" value="Homeodomain-like_sf"/>
</dbReference>
<dbReference type="InterPro" id="IPR025662">
    <property type="entry name" value="Sigma_54_int_dom_ATP-bd_1"/>
</dbReference>
<dbReference type="Pfam" id="PF02954">
    <property type="entry name" value="HTH_8"/>
    <property type="match status" value="1"/>
</dbReference>
<dbReference type="PROSITE" id="PS50045">
    <property type="entry name" value="SIGMA54_INTERACT_4"/>
    <property type="match status" value="1"/>
</dbReference>
<dbReference type="InterPro" id="IPR025944">
    <property type="entry name" value="Sigma_54_int_dom_CS"/>
</dbReference>
<dbReference type="GO" id="GO:0043565">
    <property type="term" value="F:sequence-specific DNA binding"/>
    <property type="evidence" value="ECO:0007669"/>
    <property type="project" value="InterPro"/>
</dbReference>
<dbReference type="Gene3D" id="3.40.50.2300">
    <property type="match status" value="1"/>
</dbReference>
<proteinExistence type="predicted"/>
<dbReference type="SMART" id="SM00382">
    <property type="entry name" value="AAA"/>
    <property type="match status" value="1"/>
</dbReference>
<dbReference type="Gene3D" id="1.10.10.60">
    <property type="entry name" value="Homeodomain-like"/>
    <property type="match status" value="1"/>
</dbReference>
<keyword evidence="8" id="KW-1185">Reference proteome</keyword>
<feature type="domain" description="Sigma-54 factor interaction" evidence="6">
    <location>
        <begin position="323"/>
        <end position="549"/>
    </location>
</feature>
<protein>
    <submittedName>
        <fullName evidence="7">Transcriptional regulator containing PAS, AAA-type ATPase, and DNA-binding Fis domains</fullName>
    </submittedName>
</protein>
<dbReference type="GO" id="GO:0006355">
    <property type="term" value="P:regulation of DNA-templated transcription"/>
    <property type="evidence" value="ECO:0007669"/>
    <property type="project" value="InterPro"/>
</dbReference>
<dbReference type="InterPro" id="IPR002197">
    <property type="entry name" value="HTH_Fis"/>
</dbReference>
<dbReference type="PRINTS" id="PR01590">
    <property type="entry name" value="HTHFIS"/>
</dbReference>
<reference evidence="7 8" key="1">
    <citation type="submission" date="2017-04" db="EMBL/GenBank/DDBJ databases">
        <authorList>
            <person name="Afonso C.L."/>
            <person name="Miller P.J."/>
            <person name="Scott M.A."/>
            <person name="Spackman E."/>
            <person name="Goraichik I."/>
            <person name="Dimitrov K.M."/>
            <person name="Suarez D.L."/>
            <person name="Swayne D.E."/>
        </authorList>
    </citation>
    <scope>NUCLEOTIDE SEQUENCE [LARGE SCALE GENOMIC DNA]</scope>
    <source>
        <strain evidence="7 8">DSM 5090</strain>
    </source>
</reference>
<dbReference type="InterPro" id="IPR035965">
    <property type="entry name" value="PAS-like_dom_sf"/>
</dbReference>
<dbReference type="PROSITE" id="PS00676">
    <property type="entry name" value="SIGMA54_INTERACT_2"/>
    <property type="match status" value="1"/>
</dbReference>
<dbReference type="InterPro" id="IPR025943">
    <property type="entry name" value="Sigma_54_int_dom_ATP-bd_2"/>
</dbReference>
<dbReference type="PANTHER" id="PTHR32071">
    <property type="entry name" value="TRANSCRIPTIONAL REGULATORY PROTEIN"/>
    <property type="match status" value="1"/>
</dbReference>
<dbReference type="SUPFAM" id="SSF159800">
    <property type="entry name" value="PrpR receptor domain-like"/>
    <property type="match status" value="1"/>
</dbReference>
<evidence type="ECO:0000256" key="2">
    <source>
        <dbReference type="ARBA" id="ARBA00022840"/>
    </source>
</evidence>
<dbReference type="GO" id="GO:0000156">
    <property type="term" value="F:phosphorelay response regulator activity"/>
    <property type="evidence" value="ECO:0007669"/>
    <property type="project" value="InterPro"/>
</dbReference>
<gene>
    <name evidence="7" type="ORF">SAMN04488500_103131</name>
</gene>
<keyword evidence="3" id="KW-0805">Transcription regulation</keyword>
<keyword evidence="1" id="KW-0547">Nucleotide-binding</keyword>
<dbReference type="Pfam" id="PF06506">
    <property type="entry name" value="PrpR_N"/>
    <property type="match status" value="1"/>
</dbReference>
<dbReference type="InterPro" id="IPR002078">
    <property type="entry name" value="Sigma_54_int"/>
</dbReference>
<evidence type="ECO:0000313" key="8">
    <source>
        <dbReference type="Proteomes" id="UP000192738"/>
    </source>
</evidence>
<dbReference type="Gene3D" id="3.40.50.300">
    <property type="entry name" value="P-loop containing nucleotide triphosphate hydrolases"/>
    <property type="match status" value="1"/>
</dbReference>
<evidence type="ECO:0000256" key="4">
    <source>
        <dbReference type="ARBA" id="ARBA00023125"/>
    </source>
</evidence>
<dbReference type="Pfam" id="PF00158">
    <property type="entry name" value="Sigma54_activat"/>
    <property type="match status" value="1"/>
</dbReference>
<evidence type="ECO:0000259" key="6">
    <source>
        <dbReference type="PROSITE" id="PS50045"/>
    </source>
</evidence>
<dbReference type="STRING" id="112901.SAMN04488500_103131"/>
<dbReference type="InterPro" id="IPR027417">
    <property type="entry name" value="P-loop_NTPase"/>
</dbReference>
<dbReference type="SUPFAM" id="SSF46689">
    <property type="entry name" value="Homeodomain-like"/>
    <property type="match status" value="1"/>
</dbReference>
<dbReference type="EMBL" id="FWXI01000003">
    <property type="protein sequence ID" value="SMC45381.1"/>
    <property type="molecule type" value="Genomic_DNA"/>
</dbReference>
<dbReference type="PROSITE" id="PS00688">
    <property type="entry name" value="SIGMA54_INTERACT_3"/>
    <property type="match status" value="1"/>
</dbReference>
<dbReference type="OrthoDB" id="9771372at2"/>
<dbReference type="GO" id="GO:0005524">
    <property type="term" value="F:ATP binding"/>
    <property type="evidence" value="ECO:0007669"/>
    <property type="project" value="UniProtKB-KW"/>
</dbReference>
<evidence type="ECO:0000256" key="1">
    <source>
        <dbReference type="ARBA" id="ARBA00022741"/>
    </source>
</evidence>
<dbReference type="FunFam" id="3.40.50.300:FF:000006">
    <property type="entry name" value="DNA-binding transcriptional regulator NtrC"/>
    <property type="match status" value="1"/>
</dbReference>
<keyword evidence="4 7" id="KW-0238">DNA-binding</keyword>
<dbReference type="Gene3D" id="3.30.450.20">
    <property type="entry name" value="PAS domain"/>
    <property type="match status" value="1"/>
</dbReference>
<dbReference type="Gene3D" id="1.10.8.60">
    <property type="match status" value="1"/>
</dbReference>